<evidence type="ECO:0000259" key="3">
    <source>
        <dbReference type="PROSITE" id="PS50930"/>
    </source>
</evidence>
<keyword evidence="1" id="KW-0597">Phosphoprotein</keyword>
<dbReference type="GO" id="GO:0000156">
    <property type="term" value="F:phosphorelay response regulator activity"/>
    <property type="evidence" value="ECO:0007669"/>
    <property type="project" value="InterPro"/>
</dbReference>
<gene>
    <name evidence="4" type="ORF">LX66_2693</name>
</gene>
<dbReference type="InterPro" id="IPR007492">
    <property type="entry name" value="LytTR_DNA-bd_dom"/>
</dbReference>
<dbReference type="Pfam" id="PF04397">
    <property type="entry name" value="LytTR"/>
    <property type="match status" value="1"/>
</dbReference>
<reference evidence="4 5" key="1">
    <citation type="journal article" date="2013" name="Stand. Genomic Sci.">
        <title>Genomic Encyclopedia of Type Strains, Phase I: The one thousand microbial genomes (KMG-I) project.</title>
        <authorList>
            <person name="Kyrpides N.C."/>
            <person name="Woyke T."/>
            <person name="Eisen J.A."/>
            <person name="Garrity G."/>
            <person name="Lilburn T.G."/>
            <person name="Beck B.J."/>
            <person name="Whitman W.B."/>
            <person name="Hugenholtz P."/>
            <person name="Klenk H.P."/>
        </authorList>
    </citation>
    <scope>NUCLEOTIDE SEQUENCE [LARGE SCALE GENOMIC DNA]</scope>
    <source>
        <strain evidence="4 5">DSM 13484</strain>
    </source>
</reference>
<keyword evidence="5" id="KW-1185">Reference proteome</keyword>
<dbReference type="EMBL" id="VLLG01000003">
    <property type="protein sequence ID" value="TWI88607.1"/>
    <property type="molecule type" value="Genomic_DNA"/>
</dbReference>
<dbReference type="PROSITE" id="PS50110">
    <property type="entry name" value="RESPONSE_REGULATORY"/>
    <property type="match status" value="1"/>
</dbReference>
<dbReference type="Proteomes" id="UP000316778">
    <property type="component" value="Unassembled WGS sequence"/>
</dbReference>
<evidence type="ECO:0000313" key="5">
    <source>
        <dbReference type="Proteomes" id="UP000316778"/>
    </source>
</evidence>
<feature type="domain" description="HTH LytTR-type" evidence="3">
    <location>
        <begin position="138"/>
        <end position="236"/>
    </location>
</feature>
<dbReference type="SMART" id="SM00850">
    <property type="entry name" value="LytTR"/>
    <property type="match status" value="1"/>
</dbReference>
<evidence type="ECO:0000259" key="2">
    <source>
        <dbReference type="PROSITE" id="PS50110"/>
    </source>
</evidence>
<evidence type="ECO:0000313" key="4">
    <source>
        <dbReference type="EMBL" id="TWI88607.1"/>
    </source>
</evidence>
<dbReference type="OrthoDB" id="9787344at2"/>
<comment type="caution">
    <text evidence="4">The sequence shown here is derived from an EMBL/GenBank/DDBJ whole genome shotgun (WGS) entry which is preliminary data.</text>
</comment>
<dbReference type="Pfam" id="PF00072">
    <property type="entry name" value="Response_reg"/>
    <property type="match status" value="1"/>
</dbReference>
<dbReference type="RefSeq" id="WP_145714222.1">
    <property type="nucleotide sequence ID" value="NZ_BAAAFY010000001.1"/>
</dbReference>
<organism evidence="4 5">
    <name type="scientific">Chitinophaga japonensis</name>
    <name type="common">Flexibacter japonensis</name>
    <dbReference type="NCBI Taxonomy" id="104662"/>
    <lineage>
        <taxon>Bacteria</taxon>
        <taxon>Pseudomonadati</taxon>
        <taxon>Bacteroidota</taxon>
        <taxon>Chitinophagia</taxon>
        <taxon>Chitinophagales</taxon>
        <taxon>Chitinophagaceae</taxon>
        <taxon>Chitinophaga</taxon>
    </lineage>
</organism>
<sequence>MKIRCMIVDDEPPAQELLRSYVSKIDHFEIAAICNNALEAFALLQKNMVDVVFLDIAMPQMSGLELIRSLPQRPPVIFTTAFREYGADGFELDALDYLVKPITFDRFLKAIAKFNQYKLYLSHHEAGHLSNAFEQAYMYFKVNKELAKVYLKEIIYIESIKDYIRIITDTRSLVTYQRISYMEEKLPDSKFLRVHKSYIVALDRVCGFSNDLVTIGEHTIPVGRSYKQKFMEYLRGRQ</sequence>
<dbReference type="InterPro" id="IPR011006">
    <property type="entry name" value="CheY-like_superfamily"/>
</dbReference>
<feature type="modified residue" description="4-aspartylphosphate" evidence="1">
    <location>
        <position position="55"/>
    </location>
</feature>
<dbReference type="AlphaFoldDB" id="A0A562T4Y9"/>
<protein>
    <submittedName>
        <fullName evidence="4">LytTR family two component transcriptional regulator</fullName>
    </submittedName>
</protein>
<feature type="domain" description="Response regulatory" evidence="2">
    <location>
        <begin position="4"/>
        <end position="115"/>
    </location>
</feature>
<dbReference type="InterPro" id="IPR046947">
    <property type="entry name" value="LytR-like"/>
</dbReference>
<dbReference type="PANTHER" id="PTHR37299">
    <property type="entry name" value="TRANSCRIPTIONAL REGULATOR-RELATED"/>
    <property type="match status" value="1"/>
</dbReference>
<dbReference type="Gene3D" id="3.40.50.2300">
    <property type="match status" value="1"/>
</dbReference>
<proteinExistence type="predicted"/>
<accession>A0A562T4Y9</accession>
<name>A0A562T4Y9_CHIJA</name>
<evidence type="ECO:0000256" key="1">
    <source>
        <dbReference type="PROSITE-ProRule" id="PRU00169"/>
    </source>
</evidence>
<dbReference type="SMART" id="SM00448">
    <property type="entry name" value="REC"/>
    <property type="match status" value="1"/>
</dbReference>
<dbReference type="SUPFAM" id="SSF52172">
    <property type="entry name" value="CheY-like"/>
    <property type="match status" value="1"/>
</dbReference>
<dbReference type="GO" id="GO:0003677">
    <property type="term" value="F:DNA binding"/>
    <property type="evidence" value="ECO:0007669"/>
    <property type="project" value="InterPro"/>
</dbReference>
<dbReference type="PANTHER" id="PTHR37299:SF1">
    <property type="entry name" value="STAGE 0 SPORULATION PROTEIN A HOMOLOG"/>
    <property type="match status" value="1"/>
</dbReference>
<dbReference type="PROSITE" id="PS50930">
    <property type="entry name" value="HTH_LYTTR"/>
    <property type="match status" value="1"/>
</dbReference>
<dbReference type="Gene3D" id="2.40.50.1020">
    <property type="entry name" value="LytTr DNA-binding domain"/>
    <property type="match status" value="1"/>
</dbReference>
<dbReference type="InterPro" id="IPR001789">
    <property type="entry name" value="Sig_transdc_resp-reg_receiver"/>
</dbReference>